<organism evidence="1 2">
    <name type="scientific">Pistacia atlantica</name>
    <dbReference type="NCBI Taxonomy" id="434234"/>
    <lineage>
        <taxon>Eukaryota</taxon>
        <taxon>Viridiplantae</taxon>
        <taxon>Streptophyta</taxon>
        <taxon>Embryophyta</taxon>
        <taxon>Tracheophyta</taxon>
        <taxon>Spermatophyta</taxon>
        <taxon>Magnoliopsida</taxon>
        <taxon>eudicotyledons</taxon>
        <taxon>Gunneridae</taxon>
        <taxon>Pentapetalae</taxon>
        <taxon>rosids</taxon>
        <taxon>malvids</taxon>
        <taxon>Sapindales</taxon>
        <taxon>Anacardiaceae</taxon>
        <taxon>Pistacia</taxon>
    </lineage>
</organism>
<name>A0ACC1CDM3_9ROSI</name>
<proteinExistence type="predicted"/>
<dbReference type="EMBL" id="CM047897">
    <property type="protein sequence ID" value="KAJ0113767.1"/>
    <property type="molecule type" value="Genomic_DNA"/>
</dbReference>
<protein>
    <submittedName>
        <fullName evidence="1">Uncharacterized protein</fullName>
    </submittedName>
</protein>
<evidence type="ECO:0000313" key="2">
    <source>
        <dbReference type="Proteomes" id="UP001164250"/>
    </source>
</evidence>
<gene>
    <name evidence="1" type="ORF">Patl1_01595</name>
</gene>
<reference evidence="2" key="1">
    <citation type="journal article" date="2023" name="G3 (Bethesda)">
        <title>Genome assembly and association tests identify interacting loci associated with vigor, precocity, and sex in interspecific pistachio rootstocks.</title>
        <authorList>
            <person name="Palmer W."/>
            <person name="Jacygrad E."/>
            <person name="Sagayaradj S."/>
            <person name="Cavanaugh K."/>
            <person name="Han R."/>
            <person name="Bertier L."/>
            <person name="Beede B."/>
            <person name="Kafkas S."/>
            <person name="Golino D."/>
            <person name="Preece J."/>
            <person name="Michelmore R."/>
        </authorList>
    </citation>
    <scope>NUCLEOTIDE SEQUENCE [LARGE SCALE GENOMIC DNA]</scope>
</reference>
<keyword evidence="2" id="KW-1185">Reference proteome</keyword>
<evidence type="ECO:0000313" key="1">
    <source>
        <dbReference type="EMBL" id="KAJ0113767.1"/>
    </source>
</evidence>
<sequence>MKRLQVRFQVQNCKIWLDRESGFDAKGKKIVNQRQKHGIRRRRRSSLGYGKSSARVVVADEGNAAIGLDLGERAWHNFEQGVSFGKNKVEDNDSSTVEKFICTAQGKSKNAGNEENMIRILKEALEEEKAACTALQLELEKERAAAATAAG</sequence>
<comment type="caution">
    <text evidence="1">The sequence shown here is derived from an EMBL/GenBank/DDBJ whole genome shotgun (WGS) entry which is preliminary data.</text>
</comment>
<accession>A0ACC1CDM3</accession>
<dbReference type="Proteomes" id="UP001164250">
    <property type="component" value="Chromosome 1"/>
</dbReference>